<feature type="region of interest" description="Disordered" evidence="1">
    <location>
        <begin position="219"/>
        <end position="254"/>
    </location>
</feature>
<evidence type="ECO:0000313" key="3">
    <source>
        <dbReference type="EMBL" id="ONK73941.1"/>
    </source>
</evidence>
<evidence type="ECO:0008006" key="5">
    <source>
        <dbReference type="Google" id="ProtNLM"/>
    </source>
</evidence>
<gene>
    <name evidence="3" type="ORF">A4U43_C03F1160</name>
</gene>
<sequence>MAKASVSFLISLLLLSLVGNSIASQRKLLEKKVAKVYEIKKGDFSIKVSNLGAVILSVVLPDSQGKLSDIVLGYEKFGQYANTTAYFGALVGRVANRIAGARFVLDGTPYRLYPNDGKNCLHGGHRGFNHNFWTVVQHIDGDSPFIKLYYHSFDGEQGFPGALDVYVTYKISADYELSVTMEATPLNKATPVNLAQGRQQATTPEPTQGPIFGSRITTTRRSTHSDRRVHLRSQGTPYDFQEPKGGGGRPAEGEGRLRHQLRAGFSGGERDEEGCGRRGLRGVGEGDGALGQPAGGSVLHWEFLEGRQGEERACLSSVRSPVFGDPRIS</sequence>
<proteinExistence type="predicted"/>
<dbReference type="GO" id="GO:0030246">
    <property type="term" value="F:carbohydrate binding"/>
    <property type="evidence" value="ECO:0007669"/>
    <property type="project" value="InterPro"/>
</dbReference>
<organism evidence="3 4">
    <name type="scientific">Asparagus officinalis</name>
    <name type="common">Garden asparagus</name>
    <dbReference type="NCBI Taxonomy" id="4686"/>
    <lineage>
        <taxon>Eukaryota</taxon>
        <taxon>Viridiplantae</taxon>
        <taxon>Streptophyta</taxon>
        <taxon>Embryophyta</taxon>
        <taxon>Tracheophyta</taxon>
        <taxon>Spermatophyta</taxon>
        <taxon>Magnoliopsida</taxon>
        <taxon>Liliopsida</taxon>
        <taxon>Asparagales</taxon>
        <taxon>Asparagaceae</taxon>
        <taxon>Asparagoideae</taxon>
        <taxon>Asparagus</taxon>
    </lineage>
</organism>
<feature type="signal peptide" evidence="2">
    <location>
        <begin position="1"/>
        <end position="23"/>
    </location>
</feature>
<dbReference type="GO" id="GO:0004034">
    <property type="term" value="F:aldose 1-epimerase activity"/>
    <property type="evidence" value="ECO:0007669"/>
    <property type="project" value="TreeGrafter"/>
</dbReference>
<dbReference type="InterPro" id="IPR008183">
    <property type="entry name" value="Aldose_1/G6P_1-epimerase"/>
</dbReference>
<keyword evidence="4" id="KW-1185">Reference proteome</keyword>
<protein>
    <recommendedName>
        <fullName evidence="5">Aldose 1-epimerase</fullName>
    </recommendedName>
</protein>
<feature type="chain" id="PRO_5024369774" description="Aldose 1-epimerase" evidence="2">
    <location>
        <begin position="24"/>
        <end position="329"/>
    </location>
</feature>
<dbReference type="Proteomes" id="UP000243459">
    <property type="component" value="Chromosome 3"/>
</dbReference>
<evidence type="ECO:0000256" key="2">
    <source>
        <dbReference type="SAM" id="SignalP"/>
    </source>
</evidence>
<dbReference type="Pfam" id="PF01263">
    <property type="entry name" value="Aldose_epim"/>
    <property type="match status" value="1"/>
</dbReference>
<evidence type="ECO:0000256" key="1">
    <source>
        <dbReference type="SAM" id="MobiDB-lite"/>
    </source>
</evidence>
<dbReference type="InterPro" id="IPR011013">
    <property type="entry name" value="Gal_mutarotase_sf_dom"/>
</dbReference>
<dbReference type="PANTHER" id="PTHR10091:SF0">
    <property type="entry name" value="GALACTOSE MUTAROTASE"/>
    <property type="match status" value="1"/>
</dbReference>
<accession>A0A5P1FBC7</accession>
<dbReference type="EMBL" id="CM007383">
    <property type="protein sequence ID" value="ONK73941.1"/>
    <property type="molecule type" value="Genomic_DNA"/>
</dbReference>
<name>A0A5P1FBC7_ASPOF</name>
<keyword evidence="2" id="KW-0732">Signal</keyword>
<reference evidence="4" key="1">
    <citation type="journal article" date="2017" name="Nat. Commun.">
        <title>The asparagus genome sheds light on the origin and evolution of a young Y chromosome.</title>
        <authorList>
            <person name="Harkess A."/>
            <person name="Zhou J."/>
            <person name="Xu C."/>
            <person name="Bowers J.E."/>
            <person name="Van der Hulst R."/>
            <person name="Ayyampalayam S."/>
            <person name="Mercati F."/>
            <person name="Riccardi P."/>
            <person name="McKain M.R."/>
            <person name="Kakrana A."/>
            <person name="Tang H."/>
            <person name="Ray J."/>
            <person name="Groenendijk J."/>
            <person name="Arikit S."/>
            <person name="Mathioni S.M."/>
            <person name="Nakano M."/>
            <person name="Shan H."/>
            <person name="Telgmann-Rauber A."/>
            <person name="Kanno A."/>
            <person name="Yue Z."/>
            <person name="Chen H."/>
            <person name="Li W."/>
            <person name="Chen Y."/>
            <person name="Xu X."/>
            <person name="Zhang Y."/>
            <person name="Luo S."/>
            <person name="Chen H."/>
            <person name="Gao J."/>
            <person name="Mao Z."/>
            <person name="Pires J.C."/>
            <person name="Luo M."/>
            <person name="Kudrna D."/>
            <person name="Wing R.A."/>
            <person name="Meyers B.C."/>
            <person name="Yi K."/>
            <person name="Kong H."/>
            <person name="Lavrijsen P."/>
            <person name="Sunseri F."/>
            <person name="Falavigna A."/>
            <person name="Ye Y."/>
            <person name="Leebens-Mack J.H."/>
            <person name="Chen G."/>
        </authorList>
    </citation>
    <scope>NUCLEOTIDE SEQUENCE [LARGE SCALE GENOMIC DNA]</scope>
    <source>
        <strain evidence="4">cv. DH0086</strain>
    </source>
</reference>
<evidence type="ECO:0000313" key="4">
    <source>
        <dbReference type="Proteomes" id="UP000243459"/>
    </source>
</evidence>
<dbReference type="InterPro" id="IPR014718">
    <property type="entry name" value="GH-type_carb-bd"/>
</dbReference>
<dbReference type="Gramene" id="ONK73941">
    <property type="protein sequence ID" value="ONK73941"/>
    <property type="gene ID" value="A4U43_C03F1160"/>
</dbReference>
<feature type="region of interest" description="Disordered" evidence="1">
    <location>
        <begin position="266"/>
        <end position="294"/>
    </location>
</feature>
<dbReference type="Gene3D" id="2.70.98.10">
    <property type="match status" value="1"/>
</dbReference>
<dbReference type="OMA" id="FGQYANT"/>
<dbReference type="AlphaFoldDB" id="A0A5P1FBC7"/>
<dbReference type="GO" id="GO:0006006">
    <property type="term" value="P:glucose metabolic process"/>
    <property type="evidence" value="ECO:0007669"/>
    <property type="project" value="TreeGrafter"/>
</dbReference>
<dbReference type="GO" id="GO:0033499">
    <property type="term" value="P:galactose catabolic process via UDP-galactose, Leloir pathway"/>
    <property type="evidence" value="ECO:0007669"/>
    <property type="project" value="TreeGrafter"/>
</dbReference>
<dbReference type="PANTHER" id="PTHR10091">
    <property type="entry name" value="ALDOSE-1-EPIMERASE"/>
    <property type="match status" value="1"/>
</dbReference>
<dbReference type="SUPFAM" id="SSF74650">
    <property type="entry name" value="Galactose mutarotase-like"/>
    <property type="match status" value="1"/>
</dbReference>